<dbReference type="PROSITE" id="PS00166">
    <property type="entry name" value="ENOYL_COA_HYDRATASE"/>
    <property type="match status" value="1"/>
</dbReference>
<dbReference type="SUPFAM" id="SSF53901">
    <property type="entry name" value="Thiolase-like"/>
    <property type="match status" value="2"/>
</dbReference>
<accession>A0A927JEG8</accession>
<comment type="catalytic activity">
    <reaction evidence="6">
        <text>a (3S)-3-hydroxyacyl-CoA = a (2E)-enoyl-CoA + H2O</text>
        <dbReference type="Rhea" id="RHEA:16105"/>
        <dbReference type="ChEBI" id="CHEBI:15377"/>
        <dbReference type="ChEBI" id="CHEBI:57318"/>
        <dbReference type="ChEBI" id="CHEBI:58856"/>
        <dbReference type="EC" id="4.2.1.17"/>
    </reaction>
</comment>
<reference evidence="11" key="1">
    <citation type="submission" date="2020-09" db="EMBL/GenBank/DDBJ databases">
        <title>Hoyosella lacisalsi sp. nov., a halotolerant actinobacterium isolated from soil of Lake Gudzhirganskoe.</title>
        <authorList>
            <person name="Yang Q."/>
            <person name="Guo P.Y."/>
            <person name="Liu S.W."/>
            <person name="Li F.N."/>
            <person name="Sun C.H."/>
        </authorList>
    </citation>
    <scope>NUCLEOTIDE SEQUENCE</scope>
    <source>
        <strain evidence="11">G463</strain>
    </source>
</reference>
<evidence type="ECO:0000256" key="9">
    <source>
        <dbReference type="SAM" id="MobiDB-lite"/>
    </source>
</evidence>
<dbReference type="AlphaFoldDB" id="A0A927JEG8"/>
<evidence type="ECO:0000256" key="6">
    <source>
        <dbReference type="ARBA" id="ARBA00023709"/>
    </source>
</evidence>
<dbReference type="Gene3D" id="3.30.530.20">
    <property type="match status" value="1"/>
</dbReference>
<dbReference type="Pfam" id="PF18313">
    <property type="entry name" value="TLP1_add_C"/>
    <property type="match status" value="1"/>
</dbReference>
<evidence type="ECO:0000256" key="5">
    <source>
        <dbReference type="ARBA" id="ARBA00023239"/>
    </source>
</evidence>
<dbReference type="RefSeq" id="WP_192040241.1">
    <property type="nucleotide sequence ID" value="NZ_JACYWE010000010.1"/>
</dbReference>
<dbReference type="Gene3D" id="3.40.47.10">
    <property type="match status" value="1"/>
</dbReference>
<comment type="caution">
    <text evidence="11">The sequence shown here is derived from an EMBL/GenBank/DDBJ whole genome shotgun (WGS) entry which is preliminary data.</text>
</comment>
<dbReference type="PANTHER" id="PTHR11941:SF169">
    <property type="entry name" value="(7AS)-7A-METHYL-1,5-DIOXO-2,3,5,6,7,7A-HEXAHYDRO-1H-INDENE-CARBOXYL-COA HYDROLASE"/>
    <property type="match status" value="1"/>
</dbReference>
<evidence type="ECO:0000256" key="2">
    <source>
        <dbReference type="ARBA" id="ARBA00005254"/>
    </source>
</evidence>
<dbReference type="InterPro" id="IPR001753">
    <property type="entry name" value="Enoyl-CoA_hydra/iso"/>
</dbReference>
<evidence type="ECO:0000313" key="11">
    <source>
        <dbReference type="EMBL" id="MBD8507791.1"/>
    </source>
</evidence>
<feature type="region of interest" description="Disordered" evidence="9">
    <location>
        <begin position="960"/>
        <end position="988"/>
    </location>
</feature>
<dbReference type="GO" id="GO:0016746">
    <property type="term" value="F:acyltransferase activity"/>
    <property type="evidence" value="ECO:0007669"/>
    <property type="project" value="InterPro"/>
</dbReference>
<keyword evidence="5" id="KW-0456">Lyase</keyword>
<dbReference type="SUPFAM" id="SSF55961">
    <property type="entry name" value="Bet v1-like"/>
    <property type="match status" value="1"/>
</dbReference>
<evidence type="ECO:0000256" key="8">
    <source>
        <dbReference type="RuleBase" id="RU003707"/>
    </source>
</evidence>
<keyword evidence="4" id="KW-0443">Lipid metabolism</keyword>
<dbReference type="InterPro" id="IPR019587">
    <property type="entry name" value="Polyketide_cyclase/dehydratase"/>
</dbReference>
<dbReference type="InterPro" id="IPR040771">
    <property type="entry name" value="TLP1_add_C"/>
</dbReference>
<dbReference type="Pfam" id="PF10604">
    <property type="entry name" value="Polyketide_cyc2"/>
    <property type="match status" value="1"/>
</dbReference>
<dbReference type="EMBL" id="JACYWE010000010">
    <property type="protein sequence ID" value="MBD8507791.1"/>
    <property type="molecule type" value="Genomic_DNA"/>
</dbReference>
<dbReference type="GO" id="GO:0006635">
    <property type="term" value="P:fatty acid beta-oxidation"/>
    <property type="evidence" value="ECO:0007669"/>
    <property type="project" value="TreeGrafter"/>
</dbReference>
<dbReference type="NCBIfam" id="NF006100">
    <property type="entry name" value="PRK08252.1"/>
    <property type="match status" value="1"/>
</dbReference>
<evidence type="ECO:0000256" key="1">
    <source>
        <dbReference type="ARBA" id="ARBA00002994"/>
    </source>
</evidence>
<comment type="similarity">
    <text evidence="2 8">Belongs to the enoyl-CoA hydratase/isomerase family.</text>
</comment>
<evidence type="ECO:0000256" key="7">
    <source>
        <dbReference type="ARBA" id="ARBA00023717"/>
    </source>
</evidence>
<protein>
    <submittedName>
        <fullName evidence="11">Crotonase/enoyl-CoA hydratase family protein</fullName>
    </submittedName>
</protein>
<evidence type="ECO:0000313" key="12">
    <source>
        <dbReference type="Proteomes" id="UP000642993"/>
    </source>
</evidence>
<keyword evidence="3" id="KW-0276">Fatty acid metabolism</keyword>
<name>A0A927JEG8_9ACTN</name>
<proteinExistence type="inferred from homology"/>
<gene>
    <name evidence="11" type="ORF">HT102_14980</name>
</gene>
<dbReference type="Proteomes" id="UP000642993">
    <property type="component" value="Unassembled WGS sequence"/>
</dbReference>
<dbReference type="InterPro" id="IPR014748">
    <property type="entry name" value="Enoyl-CoA_hydra_C"/>
</dbReference>
<dbReference type="Gene3D" id="2.40.50.840">
    <property type="match status" value="1"/>
</dbReference>
<dbReference type="CDD" id="cd06558">
    <property type="entry name" value="crotonase-like"/>
    <property type="match status" value="1"/>
</dbReference>
<dbReference type="InterPro" id="IPR023393">
    <property type="entry name" value="START-like_dom_sf"/>
</dbReference>
<comment type="function">
    <text evidence="1">Could possibly oxidize fatty acids using specific components.</text>
</comment>
<comment type="catalytic activity">
    <reaction evidence="7">
        <text>a 4-saturated-(3S)-3-hydroxyacyl-CoA = a (3E)-enoyl-CoA + H2O</text>
        <dbReference type="Rhea" id="RHEA:20724"/>
        <dbReference type="ChEBI" id="CHEBI:15377"/>
        <dbReference type="ChEBI" id="CHEBI:58521"/>
        <dbReference type="ChEBI" id="CHEBI:137480"/>
        <dbReference type="EC" id="4.2.1.17"/>
    </reaction>
</comment>
<dbReference type="SUPFAM" id="SSF52096">
    <property type="entry name" value="ClpP/crotonase"/>
    <property type="match status" value="1"/>
</dbReference>
<feature type="compositionally biased region" description="Basic and acidic residues" evidence="9">
    <location>
        <begin position="977"/>
        <end position="988"/>
    </location>
</feature>
<dbReference type="Gene3D" id="3.90.226.10">
    <property type="entry name" value="2-enoyl-CoA Hydratase, Chain A, domain 1"/>
    <property type="match status" value="1"/>
</dbReference>
<organism evidence="11 12">
    <name type="scientific">Lolliginicoccus lacisalsi</name>
    <dbReference type="NCBI Taxonomy" id="2742202"/>
    <lineage>
        <taxon>Bacteria</taxon>
        <taxon>Bacillati</taxon>
        <taxon>Actinomycetota</taxon>
        <taxon>Actinomycetes</taxon>
        <taxon>Mycobacteriales</taxon>
        <taxon>Hoyosellaceae</taxon>
        <taxon>Lolliginicoccus</taxon>
    </lineage>
</organism>
<dbReference type="PANTHER" id="PTHR11941">
    <property type="entry name" value="ENOYL-COA HYDRATASE-RELATED"/>
    <property type="match status" value="1"/>
</dbReference>
<evidence type="ECO:0000256" key="4">
    <source>
        <dbReference type="ARBA" id="ARBA00023098"/>
    </source>
</evidence>
<sequence>MKPPRPIRSLPSPRSILALPGQILGALAPGLGNRASPASAPDITFSREYAHALTEQARIAATPQAVMDAVTDLARFSERFTLHASWRTPPPTSLTTGTVLAQTLRVLGTPIRMDWHITSINPRTLVLEGSGPLGTQAGIGVSVTGAPSDTATLTITSGFHSDSLKGPMGSLVARALNNATKDSLARFQAMLTHGGDAPALAERPAPAIPAERPGPIRHDASGTLLDPWTPIIIGIGEITHRPDESGPRSPLELATAAAREALADAGLDDLPDTPRTRISAVPSTSWAYGPHHASLIATALGAPGADLAQSAPLGGDGPLRLTNAAATAIARGELDPALTIGAEAFATLAEHGPQDWDADHQSPFAPLLLGSDKEGNNAAEEAVGLLAPAPMYALMDSALRASLQLDPLEHTTREARLWSRFSDIAATNPAAWLPEPHTAEQISTPTARNRPVATPYTKLMTANPAVDQGGAILLCSAHAAEQAGIPQDRWVFPHAGAHATEEWFVSARDDLATIPAIKRIGDALRDHIGIEPAKADHIDLYSCFPYAVIAAARELDLDPADPARPLTCTGGLTFAGGPLNNYATHGLAGVVRAARREPGSIGLSTALGWYATKHAATVVSTTPPATPFADIDAAARWSRPPARPATAEQDGTSIIEAWTVTHGSDGTPDAVILSSLDSNGTRILTRSADPAVIGRALAEDLIGMDLIRDGEQATISTENGAGFARVAEHARGTRVTPALLREWNGPVCTLTLNRPRTRNAIDLALALALEQALDDAEADPQTQVVILTGSAGDFSTGMDLRAAARGEFPVAPRRGLLGIAALPPALPTIAAVEGNALAGGFEVALACDMIVAARDARFGLPEPSRGLVAAAGGVLRLAQRMPRASALEFTLTGGEIPADRLHQLGIVNRLTKPGQALREARELAGQIAANAPLSLALTRRIVDESAGWPADEAFERQSDIASEATFSDDAQEGMAAFDERREPRWTGR</sequence>
<keyword evidence="12" id="KW-1185">Reference proteome</keyword>
<dbReference type="InterPro" id="IPR029045">
    <property type="entry name" value="ClpP/crotonase-like_dom_sf"/>
</dbReference>
<evidence type="ECO:0000259" key="10">
    <source>
        <dbReference type="Pfam" id="PF18313"/>
    </source>
</evidence>
<dbReference type="GO" id="GO:0004300">
    <property type="term" value="F:enoyl-CoA hydratase activity"/>
    <property type="evidence" value="ECO:0007669"/>
    <property type="project" value="UniProtKB-EC"/>
</dbReference>
<feature type="domain" description="Thiolase-like protein type 1 additional C-terminal" evidence="10">
    <location>
        <begin position="639"/>
        <end position="704"/>
    </location>
</feature>
<dbReference type="InterPro" id="IPR016039">
    <property type="entry name" value="Thiolase-like"/>
</dbReference>
<dbReference type="Gene3D" id="1.10.12.10">
    <property type="entry name" value="Lyase 2-enoyl-coa Hydratase, Chain A, domain 2"/>
    <property type="match status" value="1"/>
</dbReference>
<dbReference type="Pfam" id="PF00378">
    <property type="entry name" value="ECH_1"/>
    <property type="match status" value="1"/>
</dbReference>
<evidence type="ECO:0000256" key="3">
    <source>
        <dbReference type="ARBA" id="ARBA00022832"/>
    </source>
</evidence>
<dbReference type="InterPro" id="IPR018376">
    <property type="entry name" value="Enoyl-CoA_hyd/isom_CS"/>
</dbReference>